<dbReference type="Proteomes" id="UP001206925">
    <property type="component" value="Unassembled WGS sequence"/>
</dbReference>
<dbReference type="InterPro" id="IPR039276">
    <property type="entry name" value="SHH1/2"/>
</dbReference>
<evidence type="ECO:0000313" key="2">
    <source>
        <dbReference type="EMBL" id="KAI7738595.1"/>
    </source>
</evidence>
<dbReference type="PANTHER" id="PTHR33827:SF3">
    <property type="entry name" value="OS09G0346900 PROTEIN"/>
    <property type="match status" value="1"/>
</dbReference>
<dbReference type="EMBL" id="JAMZMK010008780">
    <property type="protein sequence ID" value="KAI7738595.1"/>
    <property type="molecule type" value="Genomic_DNA"/>
</dbReference>
<feature type="region of interest" description="Disordered" evidence="1">
    <location>
        <begin position="101"/>
        <end position="120"/>
    </location>
</feature>
<feature type="compositionally biased region" description="Polar residues" evidence="1">
    <location>
        <begin position="102"/>
        <end position="111"/>
    </location>
</feature>
<proteinExistence type="predicted"/>
<reference evidence="2" key="1">
    <citation type="submission" date="2022-06" db="EMBL/GenBank/DDBJ databases">
        <title>Uncovering the hologenomic basis of an extraordinary plant invasion.</title>
        <authorList>
            <person name="Bieker V.C."/>
            <person name="Martin M.D."/>
            <person name="Gilbert T."/>
            <person name="Hodgins K."/>
            <person name="Battlay P."/>
            <person name="Petersen B."/>
            <person name="Wilson J."/>
        </authorList>
    </citation>
    <scope>NUCLEOTIDE SEQUENCE</scope>
    <source>
        <strain evidence="2">AA19_3_7</strain>
        <tissue evidence="2">Leaf</tissue>
    </source>
</reference>
<dbReference type="PANTHER" id="PTHR33827">
    <property type="entry name" value="PROTEIN SAWADEE HOMEODOMAIN HOMOLOG 2"/>
    <property type="match status" value="1"/>
</dbReference>
<evidence type="ECO:0000256" key="1">
    <source>
        <dbReference type="SAM" id="MobiDB-lite"/>
    </source>
</evidence>
<accession>A0AAD5GDU3</accession>
<dbReference type="AlphaFoldDB" id="A0AAD5GDU3"/>
<protein>
    <submittedName>
        <fullName evidence="2">Uncharacterized protein</fullName>
    </submittedName>
</protein>
<comment type="caution">
    <text evidence="2">The sequence shown here is derived from an EMBL/GenBank/DDBJ whole genome shotgun (WGS) entry which is preliminary data.</text>
</comment>
<gene>
    <name evidence="2" type="ORF">M8C21_010008</name>
</gene>
<name>A0AAD5GDU3_AMBAR</name>
<evidence type="ECO:0000313" key="3">
    <source>
        <dbReference type="Proteomes" id="UP001206925"/>
    </source>
</evidence>
<sequence length="120" mass="13289">MDHHLLRFRGEKKLFSGFTTAEMEKMERVLKESGQLPNSEVIKKLTGGFNRSAGRAGKPALRCTEVQDWFLVRQQDLMSKDTSLTVPNTSPPAQDACALENVNETSDTSKGASKLPLCHP</sequence>
<keyword evidence="3" id="KW-1185">Reference proteome</keyword>
<organism evidence="2 3">
    <name type="scientific">Ambrosia artemisiifolia</name>
    <name type="common">Common ragweed</name>
    <dbReference type="NCBI Taxonomy" id="4212"/>
    <lineage>
        <taxon>Eukaryota</taxon>
        <taxon>Viridiplantae</taxon>
        <taxon>Streptophyta</taxon>
        <taxon>Embryophyta</taxon>
        <taxon>Tracheophyta</taxon>
        <taxon>Spermatophyta</taxon>
        <taxon>Magnoliopsida</taxon>
        <taxon>eudicotyledons</taxon>
        <taxon>Gunneridae</taxon>
        <taxon>Pentapetalae</taxon>
        <taxon>asterids</taxon>
        <taxon>campanulids</taxon>
        <taxon>Asterales</taxon>
        <taxon>Asteraceae</taxon>
        <taxon>Asteroideae</taxon>
        <taxon>Heliantheae alliance</taxon>
        <taxon>Heliantheae</taxon>
        <taxon>Ambrosia</taxon>
    </lineage>
</organism>